<feature type="transmembrane region" description="Helical" evidence="1">
    <location>
        <begin position="265"/>
        <end position="283"/>
    </location>
</feature>
<comment type="caution">
    <text evidence="3">The sequence shown here is derived from an EMBL/GenBank/DDBJ whole genome shotgun (WGS) entry which is preliminary data.</text>
</comment>
<dbReference type="SMART" id="SM00421">
    <property type="entry name" value="HTH_LUXR"/>
    <property type="match status" value="1"/>
</dbReference>
<dbReference type="PROSITE" id="PS50043">
    <property type="entry name" value="HTH_LUXR_2"/>
    <property type="match status" value="1"/>
</dbReference>
<dbReference type="CDD" id="cd06170">
    <property type="entry name" value="LuxR_C_like"/>
    <property type="match status" value="1"/>
</dbReference>
<feature type="transmembrane region" description="Helical" evidence="1">
    <location>
        <begin position="197"/>
        <end position="217"/>
    </location>
</feature>
<evidence type="ECO:0000313" key="4">
    <source>
        <dbReference type="Proteomes" id="UP001343724"/>
    </source>
</evidence>
<feature type="transmembrane region" description="Helical" evidence="1">
    <location>
        <begin position="115"/>
        <end position="133"/>
    </location>
</feature>
<feature type="transmembrane region" description="Helical" evidence="1">
    <location>
        <begin position="52"/>
        <end position="74"/>
    </location>
</feature>
<dbReference type="InterPro" id="IPR000792">
    <property type="entry name" value="Tscrpt_reg_LuxR_C"/>
</dbReference>
<dbReference type="Gene3D" id="1.10.10.10">
    <property type="entry name" value="Winged helix-like DNA-binding domain superfamily/Winged helix DNA-binding domain"/>
    <property type="match status" value="1"/>
</dbReference>
<evidence type="ECO:0000259" key="2">
    <source>
        <dbReference type="PROSITE" id="PS50043"/>
    </source>
</evidence>
<accession>A0ABU6J287</accession>
<dbReference type="InterPro" id="IPR016032">
    <property type="entry name" value="Sig_transdc_resp-reg_C-effctor"/>
</dbReference>
<name>A0ABU6J287_9ACTN</name>
<evidence type="ECO:0000256" key="1">
    <source>
        <dbReference type="SAM" id="Phobius"/>
    </source>
</evidence>
<dbReference type="Proteomes" id="UP001343724">
    <property type="component" value="Unassembled WGS sequence"/>
</dbReference>
<keyword evidence="4" id="KW-1185">Reference proteome</keyword>
<reference evidence="3 4" key="1">
    <citation type="submission" date="2024-01" db="EMBL/GenBank/DDBJ databases">
        <title>novel species in genus Adlercreutzia.</title>
        <authorList>
            <person name="Liu X."/>
        </authorList>
    </citation>
    <scope>NUCLEOTIDE SEQUENCE [LARGE SCALE GENOMIC DNA]</scope>
    <source>
        <strain evidence="3 4">R22</strain>
    </source>
</reference>
<feature type="transmembrane region" description="Helical" evidence="1">
    <location>
        <begin position="171"/>
        <end position="191"/>
    </location>
</feature>
<dbReference type="PRINTS" id="PR00038">
    <property type="entry name" value="HTHLUXR"/>
</dbReference>
<protein>
    <submittedName>
        <fullName evidence="3">LuxR C-terminal-related transcriptional regulator</fullName>
    </submittedName>
</protein>
<dbReference type="RefSeq" id="WP_326455155.1">
    <property type="nucleotide sequence ID" value="NZ_JAYMFH010000018.1"/>
</dbReference>
<proteinExistence type="predicted"/>
<keyword evidence="1" id="KW-0812">Transmembrane</keyword>
<feature type="transmembrane region" description="Helical" evidence="1">
    <location>
        <begin position="20"/>
        <end position="40"/>
    </location>
</feature>
<feature type="transmembrane region" description="Helical" evidence="1">
    <location>
        <begin position="145"/>
        <end position="164"/>
    </location>
</feature>
<evidence type="ECO:0000313" key="3">
    <source>
        <dbReference type="EMBL" id="MEC4295839.1"/>
    </source>
</evidence>
<sequence length="386" mass="41932">MALATALKFWSAHDPSLTQVFSIPATALSTFGAAIIILLWCELFSCLSPYRVILYFSASLAVGWILVFFLGALASPQIDILASTLPFLSAACAYKSFTAIAPSSADAGVQTNRTFPWKIVFVMAAFTFAFSLFESSPSALGGPLSSAGMLAMALIVFVAAALFTDRIRIESLFRISMPLMAVGLLLASLLVQQSSELVSFFISASYAAFLIMTMAIMCDLTYRLSVNPLWLFGIERFIRFVTYALGANALSLLDSHDVLGIPTQTILGIAAIALILCSTTLLFTDRNLLRDWSVPLDDGAGELDQARLVSRCNQIAREFKLSSREQEVFLLLVEGEDVAGIEKKLFIANGTAKSHIQHIYKKVGVHSKQELLSKVANPSRNIDPST</sequence>
<dbReference type="Pfam" id="PF00196">
    <property type="entry name" value="GerE"/>
    <property type="match status" value="1"/>
</dbReference>
<keyword evidence="1" id="KW-0472">Membrane</keyword>
<keyword evidence="1" id="KW-1133">Transmembrane helix</keyword>
<dbReference type="EMBL" id="JAYMFH010000018">
    <property type="protein sequence ID" value="MEC4295839.1"/>
    <property type="molecule type" value="Genomic_DNA"/>
</dbReference>
<dbReference type="InterPro" id="IPR036388">
    <property type="entry name" value="WH-like_DNA-bd_sf"/>
</dbReference>
<dbReference type="SUPFAM" id="SSF46894">
    <property type="entry name" value="C-terminal effector domain of the bipartite response regulators"/>
    <property type="match status" value="1"/>
</dbReference>
<organism evidence="3 4">
    <name type="scientific">Adlercreutzia shanghongiae</name>
    <dbReference type="NCBI Taxonomy" id="3111773"/>
    <lineage>
        <taxon>Bacteria</taxon>
        <taxon>Bacillati</taxon>
        <taxon>Actinomycetota</taxon>
        <taxon>Coriobacteriia</taxon>
        <taxon>Eggerthellales</taxon>
        <taxon>Eggerthellaceae</taxon>
        <taxon>Adlercreutzia</taxon>
    </lineage>
</organism>
<feature type="domain" description="HTH luxR-type" evidence="2">
    <location>
        <begin position="314"/>
        <end position="379"/>
    </location>
</feature>
<gene>
    <name evidence="3" type="ORF">VJ920_11040</name>
</gene>